<name>A0A0P8XID2_PSEFL</name>
<evidence type="ECO:0000313" key="1">
    <source>
        <dbReference type="EMBL" id="KPU55976.1"/>
    </source>
</evidence>
<dbReference type="PATRIC" id="fig|294.162.peg.4780"/>
<accession>A0A0P8XID2</accession>
<dbReference type="EMBL" id="LJXB01000088">
    <property type="protein sequence ID" value="KPU55976.1"/>
    <property type="molecule type" value="Genomic_DNA"/>
</dbReference>
<proteinExistence type="predicted"/>
<protein>
    <submittedName>
        <fullName evidence="1">Uncharacterized protein</fullName>
    </submittedName>
</protein>
<reference evidence="1 2" key="1">
    <citation type="submission" date="2015-09" db="EMBL/GenBank/DDBJ databases">
        <authorList>
            <person name="Jackson K.R."/>
            <person name="Lunt B.L."/>
            <person name="Fisher J.N.B."/>
            <person name="Gardner A.V."/>
            <person name="Bailey M.E."/>
            <person name="Deus L.M."/>
            <person name="Earl A.S."/>
            <person name="Gibby P.D."/>
            <person name="Hartmann K.A."/>
            <person name="Liu J.E."/>
            <person name="Manci A.M."/>
            <person name="Nielsen D.A."/>
            <person name="Solomon M.B."/>
            <person name="Breakwell D.P."/>
            <person name="Burnett S.H."/>
            <person name="Grose J.H."/>
        </authorList>
    </citation>
    <scope>NUCLEOTIDE SEQUENCE [LARGE SCALE GENOMIC DNA]</scope>
    <source>
        <strain evidence="1 2">S613</strain>
    </source>
</reference>
<gene>
    <name evidence="1" type="ORF">AN403_1729</name>
</gene>
<dbReference type="AlphaFoldDB" id="A0A0P8XID2"/>
<dbReference type="Proteomes" id="UP000050349">
    <property type="component" value="Unassembled WGS sequence"/>
</dbReference>
<evidence type="ECO:0000313" key="2">
    <source>
        <dbReference type="Proteomes" id="UP000050349"/>
    </source>
</evidence>
<comment type="caution">
    <text evidence="1">The sequence shown here is derived from an EMBL/GenBank/DDBJ whole genome shotgun (WGS) entry which is preliminary data.</text>
</comment>
<organism evidence="1 2">
    <name type="scientific">Pseudomonas fluorescens</name>
    <dbReference type="NCBI Taxonomy" id="294"/>
    <lineage>
        <taxon>Bacteria</taxon>
        <taxon>Pseudomonadati</taxon>
        <taxon>Pseudomonadota</taxon>
        <taxon>Gammaproteobacteria</taxon>
        <taxon>Pseudomonadales</taxon>
        <taxon>Pseudomonadaceae</taxon>
        <taxon>Pseudomonas</taxon>
    </lineage>
</organism>
<sequence>MLWPGPIGRANQTASTLFTATFSFPHCHRQPRWQAREWLIYERLLPLLTSVAHDHSGADHLSARGFQQ</sequence>